<feature type="active site" description="Proton acceptor" evidence="4">
    <location>
        <position position="147"/>
    </location>
</feature>
<dbReference type="EMBL" id="WTVR01000007">
    <property type="protein sequence ID" value="NMF87809.1"/>
    <property type="molecule type" value="Genomic_DNA"/>
</dbReference>
<keyword evidence="7" id="KW-1185">Reference proteome</keyword>
<dbReference type="InterPro" id="IPR029063">
    <property type="entry name" value="SAM-dependent_MTases_sf"/>
</dbReference>
<evidence type="ECO:0000259" key="5">
    <source>
        <dbReference type="PROSITE" id="PS51006"/>
    </source>
</evidence>
<keyword evidence="3 4" id="KW-0620">Polyamine biosynthesis</keyword>
<accession>A0ABX1MNT9</accession>
<dbReference type="PANTHER" id="PTHR43317">
    <property type="entry name" value="THERMOSPERMINE SYNTHASE ACAULIS5"/>
    <property type="match status" value="1"/>
</dbReference>
<evidence type="ECO:0000256" key="2">
    <source>
        <dbReference type="ARBA" id="ARBA00022679"/>
    </source>
</evidence>
<dbReference type="PROSITE" id="PS51006">
    <property type="entry name" value="PABS_2"/>
    <property type="match status" value="1"/>
</dbReference>
<dbReference type="CDD" id="cd02440">
    <property type="entry name" value="AdoMet_MTases"/>
    <property type="match status" value="1"/>
</dbReference>
<name>A0ABX1MNT9_9RHOO</name>
<dbReference type="SUPFAM" id="SSF53335">
    <property type="entry name" value="S-adenosyl-L-methionine-dependent methyltransferases"/>
    <property type="match status" value="1"/>
</dbReference>
<comment type="caution">
    <text evidence="6">The sequence shown here is derived from an EMBL/GenBank/DDBJ whole genome shotgun (WGS) entry which is preliminary data.</text>
</comment>
<protein>
    <submittedName>
        <fullName evidence="6">Transferase</fullName>
    </submittedName>
</protein>
<gene>
    <name evidence="6" type="ORF">GPA26_04865</name>
</gene>
<evidence type="ECO:0000256" key="1">
    <source>
        <dbReference type="ARBA" id="ARBA00007867"/>
    </source>
</evidence>
<keyword evidence="2 4" id="KW-0808">Transferase</keyword>
<evidence type="ECO:0000313" key="7">
    <source>
        <dbReference type="Proteomes" id="UP000652074"/>
    </source>
</evidence>
<dbReference type="Gene3D" id="3.40.50.150">
    <property type="entry name" value="Vaccinia Virus protein VP39"/>
    <property type="match status" value="1"/>
</dbReference>
<dbReference type="RefSeq" id="WP_169205251.1">
    <property type="nucleotide sequence ID" value="NZ_CP059560.1"/>
</dbReference>
<comment type="similarity">
    <text evidence="1">Belongs to the spermidine/spermine synthase family.</text>
</comment>
<evidence type="ECO:0000256" key="4">
    <source>
        <dbReference type="PROSITE-ProRule" id="PRU00354"/>
    </source>
</evidence>
<proteinExistence type="inferred from homology"/>
<evidence type="ECO:0000313" key="6">
    <source>
        <dbReference type="EMBL" id="NMF87809.1"/>
    </source>
</evidence>
<feature type="domain" description="PABS" evidence="5">
    <location>
        <begin position="1"/>
        <end position="227"/>
    </location>
</feature>
<dbReference type="Proteomes" id="UP000652074">
    <property type="component" value="Unassembled WGS sequence"/>
</dbReference>
<dbReference type="Pfam" id="PF01564">
    <property type="entry name" value="Spermine_synth"/>
    <property type="match status" value="1"/>
</dbReference>
<organism evidence="6 7">
    <name type="scientific">Aromatoleum petrolei</name>
    <dbReference type="NCBI Taxonomy" id="76116"/>
    <lineage>
        <taxon>Bacteria</taxon>
        <taxon>Pseudomonadati</taxon>
        <taxon>Pseudomonadota</taxon>
        <taxon>Betaproteobacteria</taxon>
        <taxon>Rhodocyclales</taxon>
        <taxon>Rhodocyclaceae</taxon>
        <taxon>Aromatoleum</taxon>
    </lineage>
</organism>
<dbReference type="InterPro" id="IPR030374">
    <property type="entry name" value="PABS"/>
</dbReference>
<sequence length="278" mass="31297">MTLDQLSLLRYAALASTSGEEGRPYVVEVDGMRALHFEALTVQSQMRLDAPDALEIDYTRAMMGFLLFNPEPRDIVMIGLGGGSLAKYCLRTLPNVRFTAVEIDPDVIALRDAFGIPPDDTRFRVVCADGADYVRTREHSPDVLLIDGFDRGGQPDRLCTAGFYDDCHAMLAAGGVMAVNLWSGDRRYGLYASRIRESFEDRFVAIGAEHDSNRIAFAFKGRGFPPRRRQLAERARMLAPHHAIGIMSTAQRIQQRLERRARYRPDLWDDGWQGRRGD</sequence>
<reference evidence="6 7" key="1">
    <citation type="submission" date="2019-12" db="EMBL/GenBank/DDBJ databases">
        <title>Comparative genomics gives insights into the taxonomy of the Azoarcus-Aromatoleum group and reveals separate origins of nif in the plant-associated Azoarcus and non-plant-associated Aromatoleum sub-groups.</title>
        <authorList>
            <person name="Lafos M."/>
            <person name="Maluk M."/>
            <person name="Batista M."/>
            <person name="Junghare M."/>
            <person name="Carmona M."/>
            <person name="Faoro H."/>
            <person name="Cruz L.M."/>
            <person name="Battistoni F."/>
            <person name="De Souza E."/>
            <person name="Pedrosa F."/>
            <person name="Chen W.-M."/>
            <person name="Poole P.S."/>
            <person name="Dixon R.A."/>
            <person name="James E.K."/>
        </authorList>
    </citation>
    <scope>NUCLEOTIDE SEQUENCE [LARGE SCALE GENOMIC DNA]</scope>
    <source>
        <strain evidence="6 7">ToN1</strain>
    </source>
</reference>
<dbReference type="GO" id="GO:0016740">
    <property type="term" value="F:transferase activity"/>
    <property type="evidence" value="ECO:0007669"/>
    <property type="project" value="UniProtKB-KW"/>
</dbReference>
<dbReference type="PANTHER" id="PTHR43317:SF1">
    <property type="entry name" value="THERMOSPERMINE SYNTHASE ACAULIS5"/>
    <property type="match status" value="1"/>
</dbReference>
<evidence type="ECO:0000256" key="3">
    <source>
        <dbReference type="ARBA" id="ARBA00023115"/>
    </source>
</evidence>